<dbReference type="Gene3D" id="3.90.228.10">
    <property type="match status" value="1"/>
</dbReference>
<evidence type="ECO:0008006" key="3">
    <source>
        <dbReference type="Google" id="ProtNLM"/>
    </source>
</evidence>
<comment type="caution">
    <text evidence="1">The sequence shown here is derived from an EMBL/GenBank/DDBJ whole genome shotgun (WGS) entry which is preliminary data.</text>
</comment>
<dbReference type="Proteomes" id="UP000494165">
    <property type="component" value="Unassembled WGS sequence"/>
</dbReference>
<dbReference type="AlphaFoldDB" id="A0A8S1D3W9"/>
<gene>
    <name evidence="1" type="ORF">CLODIP_2_CD03712</name>
</gene>
<sequence>MASSLASSSASTAGAAADNQKYGWYDGFRLTEVPQNGARFAYVKCKVADSFHIKKVFKIDNNKTWAGYKQVRERIFRECGKQWVCEKRLFLCTPDAKTVAETGFTAAMGSGIVFSVLPNQCAGFSRQGGAGSDAYALLCRVAVGHQGRHSQDSGTQVRVMNDQQAYPRYLIIY</sequence>
<dbReference type="SUPFAM" id="SSF56399">
    <property type="entry name" value="ADP-ribosylation"/>
    <property type="match status" value="1"/>
</dbReference>
<keyword evidence="2" id="KW-1185">Reference proteome</keyword>
<protein>
    <recommendedName>
        <fullName evidence="3">PARP catalytic domain-containing protein</fullName>
    </recommendedName>
</protein>
<dbReference type="EMBL" id="CADEPI010000127">
    <property type="protein sequence ID" value="CAB3376327.1"/>
    <property type="molecule type" value="Genomic_DNA"/>
</dbReference>
<proteinExistence type="predicted"/>
<evidence type="ECO:0000313" key="1">
    <source>
        <dbReference type="EMBL" id="CAB3376327.1"/>
    </source>
</evidence>
<name>A0A8S1D3W9_9INSE</name>
<accession>A0A8S1D3W9</accession>
<evidence type="ECO:0000313" key="2">
    <source>
        <dbReference type="Proteomes" id="UP000494165"/>
    </source>
</evidence>
<reference evidence="1 2" key="1">
    <citation type="submission" date="2020-04" db="EMBL/GenBank/DDBJ databases">
        <authorList>
            <person name="Alioto T."/>
            <person name="Alioto T."/>
            <person name="Gomez Garrido J."/>
        </authorList>
    </citation>
    <scope>NUCLEOTIDE SEQUENCE [LARGE SCALE GENOMIC DNA]</scope>
</reference>
<organism evidence="1 2">
    <name type="scientific">Cloeon dipterum</name>
    <dbReference type="NCBI Taxonomy" id="197152"/>
    <lineage>
        <taxon>Eukaryota</taxon>
        <taxon>Metazoa</taxon>
        <taxon>Ecdysozoa</taxon>
        <taxon>Arthropoda</taxon>
        <taxon>Hexapoda</taxon>
        <taxon>Insecta</taxon>
        <taxon>Pterygota</taxon>
        <taxon>Palaeoptera</taxon>
        <taxon>Ephemeroptera</taxon>
        <taxon>Pisciforma</taxon>
        <taxon>Baetidae</taxon>
        <taxon>Cloeon</taxon>
    </lineage>
</organism>